<evidence type="ECO:0000313" key="1">
    <source>
        <dbReference type="EMBL" id="SVA52658.1"/>
    </source>
</evidence>
<dbReference type="EMBL" id="UINC01012002">
    <property type="protein sequence ID" value="SVA52658.1"/>
    <property type="molecule type" value="Genomic_DNA"/>
</dbReference>
<sequence>MRAIIPFLFISTYLISQNTNDPFPLSEHLKPFSSYVGKTFKGMFTHSTQEKPAYDVSRWERALNGNAIRILHSVNNGEYGGESIIMWDSERESLASWYFTTAGFYTMSTFEFDGERLIGLEDVSGNQNGITKVKTIIQLLPDGKLQNRSKYFMNNVWVDGHEIYYQEAPDAKVIFK</sequence>
<reference evidence="1" key="1">
    <citation type="submission" date="2018-05" db="EMBL/GenBank/DDBJ databases">
        <authorList>
            <person name="Lanie J.A."/>
            <person name="Ng W.-L."/>
            <person name="Kazmierczak K.M."/>
            <person name="Andrzejewski T.M."/>
            <person name="Davidsen T.M."/>
            <person name="Wayne K.J."/>
            <person name="Tettelin H."/>
            <person name="Glass J.I."/>
            <person name="Rusch D."/>
            <person name="Podicherti R."/>
            <person name="Tsui H.-C.T."/>
            <person name="Winkler M.E."/>
        </authorList>
    </citation>
    <scope>NUCLEOTIDE SEQUENCE</scope>
</reference>
<evidence type="ECO:0008006" key="2">
    <source>
        <dbReference type="Google" id="ProtNLM"/>
    </source>
</evidence>
<proteinExistence type="predicted"/>
<gene>
    <name evidence="1" type="ORF">METZ01_LOCUS105512</name>
</gene>
<accession>A0A381WKH8</accession>
<dbReference type="AlphaFoldDB" id="A0A381WKH8"/>
<name>A0A381WKH8_9ZZZZ</name>
<organism evidence="1">
    <name type="scientific">marine metagenome</name>
    <dbReference type="NCBI Taxonomy" id="408172"/>
    <lineage>
        <taxon>unclassified sequences</taxon>
        <taxon>metagenomes</taxon>
        <taxon>ecological metagenomes</taxon>
    </lineage>
</organism>
<protein>
    <recommendedName>
        <fullName evidence="2">DUF1579 domain-containing protein</fullName>
    </recommendedName>
</protein>